<keyword evidence="4 5" id="KW-0238">DNA-binding</keyword>
<dbReference type="Proteomes" id="UP001557470">
    <property type="component" value="Unassembled WGS sequence"/>
</dbReference>
<evidence type="ECO:0000256" key="5">
    <source>
        <dbReference type="PROSITE-ProRule" id="PRU00309"/>
    </source>
</evidence>
<keyword evidence="3" id="KW-0862">Zinc</keyword>
<organism evidence="7 8">
    <name type="scientific">Umbra pygmaea</name>
    <name type="common">Eastern mudminnow</name>
    <dbReference type="NCBI Taxonomy" id="75934"/>
    <lineage>
        <taxon>Eukaryota</taxon>
        <taxon>Metazoa</taxon>
        <taxon>Chordata</taxon>
        <taxon>Craniata</taxon>
        <taxon>Vertebrata</taxon>
        <taxon>Euteleostomi</taxon>
        <taxon>Actinopterygii</taxon>
        <taxon>Neopterygii</taxon>
        <taxon>Teleostei</taxon>
        <taxon>Protacanthopterygii</taxon>
        <taxon>Esociformes</taxon>
        <taxon>Umbridae</taxon>
        <taxon>Umbra</taxon>
    </lineage>
</organism>
<keyword evidence="1" id="KW-0479">Metal-binding</keyword>
<evidence type="ECO:0000256" key="4">
    <source>
        <dbReference type="ARBA" id="ARBA00023125"/>
    </source>
</evidence>
<dbReference type="Pfam" id="PF05485">
    <property type="entry name" value="THAP"/>
    <property type="match status" value="1"/>
</dbReference>
<sequence>MMPDFCAAYGCSNERNEKTKQKGITFHSFPSDKQRRQSWTIALRRGVKQNVKQTGQLKNLHTHLSGEDQPSLISQSQIISMPLTQLKQKRSWLCLRRAWRILAGT</sequence>
<evidence type="ECO:0000256" key="3">
    <source>
        <dbReference type="ARBA" id="ARBA00022833"/>
    </source>
</evidence>
<gene>
    <name evidence="7" type="ORF">UPYG_G00051800</name>
</gene>
<evidence type="ECO:0000256" key="1">
    <source>
        <dbReference type="ARBA" id="ARBA00022723"/>
    </source>
</evidence>
<dbReference type="InterPro" id="IPR006612">
    <property type="entry name" value="THAP_Znf"/>
</dbReference>
<name>A0ABD0X7G5_UMBPY</name>
<dbReference type="PROSITE" id="PS50950">
    <property type="entry name" value="ZF_THAP"/>
    <property type="match status" value="1"/>
</dbReference>
<dbReference type="GO" id="GO:0003677">
    <property type="term" value="F:DNA binding"/>
    <property type="evidence" value="ECO:0007669"/>
    <property type="project" value="UniProtKB-UniRule"/>
</dbReference>
<reference evidence="7 8" key="1">
    <citation type="submission" date="2024-06" db="EMBL/GenBank/DDBJ databases">
        <authorList>
            <person name="Pan Q."/>
            <person name="Wen M."/>
            <person name="Jouanno E."/>
            <person name="Zahm M."/>
            <person name="Klopp C."/>
            <person name="Cabau C."/>
            <person name="Louis A."/>
            <person name="Berthelot C."/>
            <person name="Parey E."/>
            <person name="Roest Crollius H."/>
            <person name="Montfort J."/>
            <person name="Robinson-Rechavi M."/>
            <person name="Bouchez O."/>
            <person name="Lampietro C."/>
            <person name="Lopez Roques C."/>
            <person name="Donnadieu C."/>
            <person name="Postlethwait J."/>
            <person name="Bobe J."/>
            <person name="Verreycken H."/>
            <person name="Guiguen Y."/>
        </authorList>
    </citation>
    <scope>NUCLEOTIDE SEQUENCE [LARGE SCALE GENOMIC DNA]</scope>
    <source>
        <strain evidence="7">Up_M1</strain>
        <tissue evidence="7">Testis</tissue>
    </source>
</reference>
<dbReference type="PANTHER" id="PTHR47577:SF1">
    <property type="entry name" value="THAP DOMAIN-CONTAINING PROTEIN 6"/>
    <property type="match status" value="1"/>
</dbReference>
<keyword evidence="2 5" id="KW-0863">Zinc-finger</keyword>
<feature type="domain" description="THAP-type" evidence="6">
    <location>
        <begin position="2"/>
        <end position="82"/>
    </location>
</feature>
<dbReference type="AlphaFoldDB" id="A0ABD0X7G5"/>
<accession>A0ABD0X7G5</accession>
<protein>
    <recommendedName>
        <fullName evidence="6">THAP-type domain-containing protein</fullName>
    </recommendedName>
</protein>
<comment type="caution">
    <text evidence="7">The sequence shown here is derived from an EMBL/GenBank/DDBJ whole genome shotgun (WGS) entry which is preliminary data.</text>
</comment>
<evidence type="ECO:0000259" key="6">
    <source>
        <dbReference type="PROSITE" id="PS50950"/>
    </source>
</evidence>
<evidence type="ECO:0000313" key="8">
    <source>
        <dbReference type="Proteomes" id="UP001557470"/>
    </source>
</evidence>
<proteinExistence type="predicted"/>
<evidence type="ECO:0000256" key="2">
    <source>
        <dbReference type="ARBA" id="ARBA00022771"/>
    </source>
</evidence>
<evidence type="ECO:0000313" key="7">
    <source>
        <dbReference type="EMBL" id="KAL1004884.1"/>
    </source>
</evidence>
<keyword evidence="8" id="KW-1185">Reference proteome</keyword>
<dbReference type="PANTHER" id="PTHR47577">
    <property type="entry name" value="THAP DOMAIN-CONTAINING PROTEIN 6"/>
    <property type="match status" value="1"/>
</dbReference>
<dbReference type="GO" id="GO:0008270">
    <property type="term" value="F:zinc ion binding"/>
    <property type="evidence" value="ECO:0007669"/>
    <property type="project" value="UniProtKB-KW"/>
</dbReference>
<dbReference type="SUPFAM" id="SSF57716">
    <property type="entry name" value="Glucocorticoid receptor-like (DNA-binding domain)"/>
    <property type="match status" value="1"/>
</dbReference>
<dbReference type="EMBL" id="JAGEUA010000002">
    <property type="protein sequence ID" value="KAL1004884.1"/>
    <property type="molecule type" value="Genomic_DNA"/>
</dbReference>